<dbReference type="AlphaFoldDB" id="A0A7T5R367"/>
<reference evidence="1 2" key="1">
    <citation type="submission" date="2020-07" db="EMBL/GenBank/DDBJ databases">
        <title>Huge and variable diversity of episymbiotic CPR bacteria and DPANN archaea in groundwater ecosystems.</title>
        <authorList>
            <person name="He C.Y."/>
            <person name="Keren R."/>
            <person name="Whittaker M."/>
            <person name="Farag I.F."/>
            <person name="Doudna J."/>
            <person name="Cate J.H.D."/>
            <person name="Banfield J.F."/>
        </authorList>
    </citation>
    <scope>NUCLEOTIDE SEQUENCE [LARGE SCALE GENOMIC DNA]</scope>
    <source>
        <strain evidence="1">NC_groundwater_70_Ag_B-0.1um_54_66</strain>
    </source>
</reference>
<gene>
    <name evidence="1" type="ORF">HYS17_02785</name>
</gene>
<evidence type="ECO:0000313" key="1">
    <source>
        <dbReference type="EMBL" id="QQG36718.1"/>
    </source>
</evidence>
<proteinExistence type="predicted"/>
<dbReference type="Proteomes" id="UP000595362">
    <property type="component" value="Chromosome"/>
</dbReference>
<evidence type="ECO:0000313" key="2">
    <source>
        <dbReference type="Proteomes" id="UP000595362"/>
    </source>
</evidence>
<dbReference type="EMBL" id="CP066681">
    <property type="protein sequence ID" value="QQG36718.1"/>
    <property type="molecule type" value="Genomic_DNA"/>
</dbReference>
<name>A0A7T5R367_9BACT</name>
<sequence>MGASQSLFSTVHQNDPLNFRVDNATNYQAVSDFLKFDKAELAKIAGVRETSIRFDNKIPADLRERLDQIANICSLVAEYFDGDSYKTALWFKTPNPMLGDVTPRDMIRLGRYKRLLKFINESRSAYASQTAETKAENANA</sequence>
<organism evidence="1 2">
    <name type="scientific">Micavibrio aeruginosavorus</name>
    <dbReference type="NCBI Taxonomy" id="349221"/>
    <lineage>
        <taxon>Bacteria</taxon>
        <taxon>Pseudomonadati</taxon>
        <taxon>Bdellovibrionota</taxon>
        <taxon>Bdellovibrionia</taxon>
        <taxon>Bdellovibrionales</taxon>
        <taxon>Pseudobdellovibrionaceae</taxon>
        <taxon>Micavibrio</taxon>
    </lineage>
</organism>
<protein>
    <submittedName>
        <fullName evidence="1">DUF2384 domain-containing protein</fullName>
    </submittedName>
</protein>
<accession>A0A7T5R367</accession>